<sequence length="246" mass="28138">MALNPTTAKLHIEGKQLRYKDKGINGVIKAFRTNIKKAHYSGSNIIVELETGEIRKLKSPLYNMDELVKQAPKVTKKKAEKSKPKSNSSLLNSNTASAIGGFVAGRASKKTKPKAKKNQDEEEIINSFAHELNHFHNISFNNNVEEITKKLDEIYFGIKAYKWKFVSDGINKETVTENNRSLTKCLNKFEHGLKLLYSSTQDEELKKEYNKKYKKLNRKKISNKFGLVIGLVLLFFIVILTLWIME</sequence>
<evidence type="ECO:0000256" key="2">
    <source>
        <dbReference type="SAM" id="Phobius"/>
    </source>
</evidence>
<keyword evidence="4" id="KW-1185">Reference proteome</keyword>
<protein>
    <submittedName>
        <fullName evidence="3">Uncharacterized protein</fullName>
    </submittedName>
</protein>
<keyword evidence="2" id="KW-0812">Transmembrane</keyword>
<feature type="transmembrane region" description="Helical" evidence="2">
    <location>
        <begin position="225"/>
        <end position="245"/>
    </location>
</feature>
<gene>
    <name evidence="3" type="ORF">MARI151_20877</name>
</gene>
<feature type="region of interest" description="Disordered" evidence="1">
    <location>
        <begin position="72"/>
        <end position="93"/>
    </location>
</feature>
<dbReference type="RefSeq" id="WP_159302689.1">
    <property type="nucleotide sequence ID" value="NZ_LR733271.1"/>
</dbReference>
<dbReference type="EMBL" id="CABWLR010000002">
    <property type="protein sequence ID" value="VXB55379.1"/>
    <property type="molecule type" value="Genomic_DNA"/>
</dbReference>
<organism evidence="3 4">
    <name type="scientific">Maribacter litoralis</name>
    <dbReference type="NCBI Taxonomy" id="2059726"/>
    <lineage>
        <taxon>Bacteria</taxon>
        <taxon>Pseudomonadati</taxon>
        <taxon>Bacteroidota</taxon>
        <taxon>Flavobacteriia</taxon>
        <taxon>Flavobacteriales</taxon>
        <taxon>Flavobacteriaceae</taxon>
        <taxon>Maribacter</taxon>
    </lineage>
</organism>
<reference evidence="3 4" key="1">
    <citation type="submission" date="2019-10" db="EMBL/GenBank/DDBJ databases">
        <authorList>
            <person name="Karimi E."/>
        </authorList>
    </citation>
    <scope>NUCLEOTIDE SEQUENCE [LARGE SCALE GENOMIC DNA]</scope>
    <source>
        <strain evidence="3">Maribacter sp. 151</strain>
    </source>
</reference>
<dbReference type="AlphaFoldDB" id="A0A653RIS3"/>
<accession>A0A653RIS3</accession>
<keyword evidence="2" id="KW-0472">Membrane</keyword>
<name>A0A653RIS3_9FLAO</name>
<evidence type="ECO:0000256" key="1">
    <source>
        <dbReference type="SAM" id="MobiDB-lite"/>
    </source>
</evidence>
<dbReference type="Proteomes" id="UP000430202">
    <property type="component" value="Unassembled WGS sequence"/>
</dbReference>
<keyword evidence="2" id="KW-1133">Transmembrane helix</keyword>
<evidence type="ECO:0000313" key="4">
    <source>
        <dbReference type="Proteomes" id="UP000430202"/>
    </source>
</evidence>
<proteinExistence type="predicted"/>
<evidence type="ECO:0000313" key="3">
    <source>
        <dbReference type="EMBL" id="VXB55379.1"/>
    </source>
</evidence>